<evidence type="ECO:0000256" key="3">
    <source>
        <dbReference type="ARBA" id="ARBA00012219"/>
    </source>
</evidence>
<keyword evidence="7" id="KW-0067">ATP-binding</keyword>
<dbReference type="PANTHER" id="PTHR21299">
    <property type="entry name" value="CYTIDYLATE KINASE/PANTOATE-BETA-ALANINE LIGASE"/>
    <property type="match status" value="1"/>
</dbReference>
<organism evidence="9">
    <name type="scientific">freshwater metagenome</name>
    <dbReference type="NCBI Taxonomy" id="449393"/>
    <lineage>
        <taxon>unclassified sequences</taxon>
        <taxon>metagenomes</taxon>
        <taxon>ecological metagenomes</taxon>
    </lineage>
</organism>
<dbReference type="InterPro" id="IPR042176">
    <property type="entry name" value="Pantoate_ligase_C"/>
</dbReference>
<keyword evidence="4" id="KW-0436">Ligase</keyword>
<comment type="similarity">
    <text evidence="2">Belongs to the pantothenate synthetase family.</text>
</comment>
<keyword evidence="6" id="KW-0547">Nucleotide-binding</keyword>
<dbReference type="GO" id="GO:0015940">
    <property type="term" value="P:pantothenate biosynthetic process"/>
    <property type="evidence" value="ECO:0007669"/>
    <property type="project" value="UniProtKB-UniPathway"/>
</dbReference>
<accession>A0A6J7Q2P5</accession>
<name>A0A6J7Q2P5_9ZZZZ</name>
<gene>
    <name evidence="9" type="ORF">UFOPK4087_00344</name>
</gene>
<sequence>MTVLVPTMGSLHRGHQALIKRARTVSKEVIVSIFVNPLQFENKEDLEKYPRSPQLDIELATLAGATEVWFPEYEDIYPGKIETLSAGPIGSLYEGVSRPAHFDGVLTVVNRLFEMVKPTHAVFGEKDFQQLFLIKNISKKVEIISVPTVRSGSGLALSSRNIRLSEKEQESALIISKALTAASIEKTVESAQRTLDEVLGQENAFTKDYAVIIDEKDFSIATQTSQKKRGLVAGWINGTRLIDNMTMNAGNQS</sequence>
<dbReference type="GO" id="GO:0005524">
    <property type="term" value="F:ATP binding"/>
    <property type="evidence" value="ECO:0007669"/>
    <property type="project" value="UniProtKB-KW"/>
</dbReference>
<evidence type="ECO:0000256" key="6">
    <source>
        <dbReference type="ARBA" id="ARBA00022741"/>
    </source>
</evidence>
<dbReference type="AlphaFoldDB" id="A0A6J7Q2P5"/>
<evidence type="ECO:0000256" key="2">
    <source>
        <dbReference type="ARBA" id="ARBA00009256"/>
    </source>
</evidence>
<dbReference type="Pfam" id="PF02569">
    <property type="entry name" value="Pantoate_ligase"/>
    <property type="match status" value="1"/>
</dbReference>
<dbReference type="Gene3D" id="3.30.1300.10">
    <property type="entry name" value="Pantoate-beta-alanine ligase, C-terminal domain"/>
    <property type="match status" value="1"/>
</dbReference>
<dbReference type="EMBL" id="CAFBPH010000045">
    <property type="protein sequence ID" value="CAB5008872.1"/>
    <property type="molecule type" value="Genomic_DNA"/>
</dbReference>
<keyword evidence="5" id="KW-0566">Pantothenate biosynthesis</keyword>
<evidence type="ECO:0000256" key="5">
    <source>
        <dbReference type="ARBA" id="ARBA00022655"/>
    </source>
</evidence>
<proteinExistence type="inferred from homology"/>
<dbReference type="SUPFAM" id="SSF52374">
    <property type="entry name" value="Nucleotidylyl transferase"/>
    <property type="match status" value="1"/>
</dbReference>
<evidence type="ECO:0000256" key="8">
    <source>
        <dbReference type="ARBA" id="ARBA00048258"/>
    </source>
</evidence>
<dbReference type="HAMAP" id="MF_00158">
    <property type="entry name" value="PanC"/>
    <property type="match status" value="1"/>
</dbReference>
<evidence type="ECO:0000256" key="7">
    <source>
        <dbReference type="ARBA" id="ARBA00022840"/>
    </source>
</evidence>
<reference evidence="9" key="1">
    <citation type="submission" date="2020-05" db="EMBL/GenBank/DDBJ databases">
        <authorList>
            <person name="Chiriac C."/>
            <person name="Salcher M."/>
            <person name="Ghai R."/>
            <person name="Kavagutti S V."/>
        </authorList>
    </citation>
    <scope>NUCLEOTIDE SEQUENCE</scope>
</reference>
<dbReference type="GO" id="GO:0005829">
    <property type="term" value="C:cytosol"/>
    <property type="evidence" value="ECO:0007669"/>
    <property type="project" value="TreeGrafter"/>
</dbReference>
<evidence type="ECO:0000313" key="9">
    <source>
        <dbReference type="EMBL" id="CAB5008872.1"/>
    </source>
</evidence>
<dbReference type="Gene3D" id="3.40.50.620">
    <property type="entry name" value="HUPs"/>
    <property type="match status" value="1"/>
</dbReference>
<dbReference type="GO" id="GO:0004592">
    <property type="term" value="F:pantoate-beta-alanine ligase activity"/>
    <property type="evidence" value="ECO:0007669"/>
    <property type="project" value="UniProtKB-EC"/>
</dbReference>
<dbReference type="EC" id="6.3.2.1" evidence="3"/>
<dbReference type="PANTHER" id="PTHR21299:SF1">
    <property type="entry name" value="PANTOATE--BETA-ALANINE LIGASE"/>
    <property type="match status" value="1"/>
</dbReference>
<comment type="pathway">
    <text evidence="1">Cofactor biosynthesis; (R)-pantothenate biosynthesis; (R)-pantothenate from (R)-pantoate and beta-alanine: step 1/1.</text>
</comment>
<protein>
    <recommendedName>
        <fullName evidence="3">pantoate--beta-alanine ligase (AMP-forming)</fullName>
        <ecNumber evidence="3">6.3.2.1</ecNumber>
    </recommendedName>
</protein>
<dbReference type="UniPathway" id="UPA00028">
    <property type="reaction ID" value="UER00005"/>
</dbReference>
<evidence type="ECO:0000256" key="4">
    <source>
        <dbReference type="ARBA" id="ARBA00022598"/>
    </source>
</evidence>
<evidence type="ECO:0000256" key="1">
    <source>
        <dbReference type="ARBA" id="ARBA00004990"/>
    </source>
</evidence>
<dbReference type="InterPro" id="IPR003721">
    <property type="entry name" value="Pantoate_ligase"/>
</dbReference>
<comment type="catalytic activity">
    <reaction evidence="8">
        <text>(R)-pantoate + beta-alanine + ATP = (R)-pantothenate + AMP + diphosphate + H(+)</text>
        <dbReference type="Rhea" id="RHEA:10912"/>
        <dbReference type="ChEBI" id="CHEBI:15378"/>
        <dbReference type="ChEBI" id="CHEBI:15980"/>
        <dbReference type="ChEBI" id="CHEBI:29032"/>
        <dbReference type="ChEBI" id="CHEBI:30616"/>
        <dbReference type="ChEBI" id="CHEBI:33019"/>
        <dbReference type="ChEBI" id="CHEBI:57966"/>
        <dbReference type="ChEBI" id="CHEBI:456215"/>
        <dbReference type="EC" id="6.3.2.1"/>
    </reaction>
</comment>
<dbReference type="InterPro" id="IPR014729">
    <property type="entry name" value="Rossmann-like_a/b/a_fold"/>
</dbReference>